<dbReference type="GO" id="GO:0008168">
    <property type="term" value="F:methyltransferase activity"/>
    <property type="evidence" value="ECO:0007669"/>
    <property type="project" value="UniProtKB-KW"/>
</dbReference>
<keyword evidence="2" id="KW-0808">Transferase</keyword>
<organism evidence="2 3">
    <name type="scientific">Streptomyces iconiensis</name>
    <dbReference type="NCBI Taxonomy" id="1384038"/>
    <lineage>
        <taxon>Bacteria</taxon>
        <taxon>Bacillati</taxon>
        <taxon>Actinomycetota</taxon>
        <taxon>Actinomycetes</taxon>
        <taxon>Kitasatosporales</taxon>
        <taxon>Streptomycetaceae</taxon>
        <taxon>Streptomyces</taxon>
    </lineage>
</organism>
<dbReference type="SUPFAM" id="SSF53335">
    <property type="entry name" value="S-adenosyl-L-methionine-dependent methyltransferases"/>
    <property type="match status" value="1"/>
</dbReference>
<feature type="region of interest" description="Disordered" evidence="1">
    <location>
        <begin position="277"/>
        <end position="330"/>
    </location>
</feature>
<evidence type="ECO:0000256" key="1">
    <source>
        <dbReference type="SAM" id="MobiDB-lite"/>
    </source>
</evidence>
<dbReference type="EMBL" id="JANCPR020000038">
    <property type="protein sequence ID" value="MDJ1136282.1"/>
    <property type="molecule type" value="Genomic_DNA"/>
</dbReference>
<dbReference type="GO" id="GO:0032259">
    <property type="term" value="P:methylation"/>
    <property type="evidence" value="ECO:0007669"/>
    <property type="project" value="UniProtKB-KW"/>
</dbReference>
<keyword evidence="3" id="KW-1185">Reference proteome</keyword>
<gene>
    <name evidence="2" type="ORF">NMN56_030915</name>
</gene>
<evidence type="ECO:0000313" key="3">
    <source>
        <dbReference type="Proteomes" id="UP001214441"/>
    </source>
</evidence>
<dbReference type="Gene3D" id="3.40.50.150">
    <property type="entry name" value="Vaccinia Virus protein VP39"/>
    <property type="match status" value="1"/>
</dbReference>
<protein>
    <submittedName>
        <fullName evidence="2">SAM-dependent methyltransferase</fullName>
        <ecNumber evidence="2">2.1.1.-</ecNumber>
    </submittedName>
</protein>
<dbReference type="EC" id="2.1.1.-" evidence="2"/>
<sequence length="346" mass="38025">MIVEQQHLGAVEPLWYAHFTTAQSARVYDLFLDGIEYYPCDRRAALDIYGAAEWAKTAAIINRGFTHVSVGTSLAHGIRQFLDLGCGVPAMPNVHEITAATQPGCPVVYVDHDPAVHQHTRRHQDGGDPHQVSAVHADLLHMERLLARPEVAAAFDLDEPVAVLVHDVLPWCEDDQAVRQAMATLRAWLPRGSTLSITHLTDHWHRATMPDLIDACAQHGLRVRPRCREEIAELFGDFVQQGPGLVATGQWYAGSWCSQYPQEQSAAFAGIGVKPARTSTGRAPRGEPAVSIRTDRSQFDGRPPAFRDAVANSTPRANGPVPPNGFDAPYERIRARLPLVDQATKP</sequence>
<accession>A0ABT7A4K4</accession>
<dbReference type="Proteomes" id="UP001214441">
    <property type="component" value="Unassembled WGS sequence"/>
</dbReference>
<name>A0ABT7A4K4_9ACTN</name>
<keyword evidence="2" id="KW-0489">Methyltransferase</keyword>
<dbReference type="RefSeq" id="WP_274047019.1">
    <property type="nucleotide sequence ID" value="NZ_JANCPR020000038.1"/>
</dbReference>
<dbReference type="InterPro" id="IPR006764">
    <property type="entry name" value="SAM_dep_MeTrfase_SAV2177_type"/>
</dbReference>
<dbReference type="Pfam" id="PF04672">
    <property type="entry name" value="Methyltransf_19"/>
    <property type="match status" value="1"/>
</dbReference>
<dbReference type="InterPro" id="IPR029063">
    <property type="entry name" value="SAM-dependent_MTases_sf"/>
</dbReference>
<dbReference type="CDD" id="cd02440">
    <property type="entry name" value="AdoMet_MTases"/>
    <property type="match status" value="1"/>
</dbReference>
<evidence type="ECO:0000313" key="2">
    <source>
        <dbReference type="EMBL" id="MDJ1136282.1"/>
    </source>
</evidence>
<reference evidence="2 3" key="1">
    <citation type="submission" date="2023-05" db="EMBL/GenBank/DDBJ databases">
        <title>Streptantibioticus silvisoli sp. nov., acidotolerant actinomycetes 1 from pine litter.</title>
        <authorList>
            <person name="Swiecimska M."/>
            <person name="Golinska P."/>
            <person name="Sangal V."/>
            <person name="Wachnowicz B."/>
            <person name="Goodfellow M."/>
        </authorList>
    </citation>
    <scope>NUCLEOTIDE SEQUENCE [LARGE SCALE GENOMIC DNA]</scope>
    <source>
        <strain evidence="2 3">DSM 42109</strain>
    </source>
</reference>
<comment type="caution">
    <text evidence="2">The sequence shown here is derived from an EMBL/GenBank/DDBJ whole genome shotgun (WGS) entry which is preliminary data.</text>
</comment>
<proteinExistence type="predicted"/>